<evidence type="ECO:0000313" key="1">
    <source>
        <dbReference type="EMBL" id="BBJ38320.1"/>
    </source>
</evidence>
<dbReference type="AlphaFoldDB" id="A0A499UEI2"/>
<gene>
    <name evidence="1" type="ORF">SSPO_010380</name>
</gene>
<proteinExistence type="predicted"/>
<accession>A0A499UEI2</accession>
<protein>
    <submittedName>
        <fullName evidence="1">Uncharacterized protein</fullName>
    </submittedName>
</protein>
<evidence type="ECO:0000313" key="2">
    <source>
        <dbReference type="Proteomes" id="UP000463951"/>
    </source>
</evidence>
<sequence>MLRTAYPRDRRQTLIGGWGCPAALEGRATKEIGAQAVFVMERQPPPDIAFIFPPQADPGPGE</sequence>
<name>A0A499UEI2_9ACTN</name>
<organism evidence="1 2">
    <name type="scientific">Streptomyces antimycoticus</name>
    <dbReference type="NCBI Taxonomy" id="68175"/>
    <lineage>
        <taxon>Bacteria</taxon>
        <taxon>Bacillati</taxon>
        <taxon>Actinomycetota</taxon>
        <taxon>Actinomycetes</taxon>
        <taxon>Kitasatosporales</taxon>
        <taxon>Streptomycetaceae</taxon>
        <taxon>Streptomyces</taxon>
        <taxon>Streptomyces violaceusniger group</taxon>
    </lineage>
</organism>
<reference evidence="1 2" key="1">
    <citation type="journal article" date="2020" name="Int. J. Syst. Evol. Microbiol.">
        <title>Reclassification of Streptomyces castelarensis and Streptomyces sporoclivatus as later heterotypic synonyms of Streptomyces antimycoticus.</title>
        <authorList>
            <person name="Komaki H."/>
            <person name="Tamura T."/>
        </authorList>
    </citation>
    <scope>NUCLEOTIDE SEQUENCE [LARGE SCALE GENOMIC DNA]</scope>
    <source>
        <strain evidence="1 2">NBRC 100767</strain>
    </source>
</reference>
<dbReference type="EMBL" id="AP019620">
    <property type="protein sequence ID" value="BBJ38320.1"/>
    <property type="molecule type" value="Genomic_DNA"/>
</dbReference>
<dbReference type="Proteomes" id="UP000463951">
    <property type="component" value="Chromosome"/>
</dbReference>